<keyword evidence="3" id="KW-1185">Reference proteome</keyword>
<dbReference type="AlphaFoldDB" id="A0AAP0L3Q1"/>
<name>A0AAP0L3Q1_9MAGN</name>
<protein>
    <submittedName>
        <fullName evidence="2">Uncharacterized protein</fullName>
    </submittedName>
</protein>
<sequence>METKNCRRPKKSSRLSTREKSQLNQRIACSQPTQDTSSNAQVILSLYQLDYHMVLPNKAEHIRSKQSVNVHARGYKLKRGEDYWSDMVLVVGGWWLVIDLVHIPQLFKQDLIGIIMGRAPSTIIQKVMEEIPKTQIWMIIGWPSTLWFSYEDHRTFISNNRDIVSK</sequence>
<dbReference type="EMBL" id="JBBNAF010000002">
    <property type="protein sequence ID" value="KAK9163097.1"/>
    <property type="molecule type" value="Genomic_DNA"/>
</dbReference>
<dbReference type="Proteomes" id="UP001420932">
    <property type="component" value="Unassembled WGS sequence"/>
</dbReference>
<feature type="region of interest" description="Disordered" evidence="1">
    <location>
        <begin position="1"/>
        <end position="32"/>
    </location>
</feature>
<reference evidence="2 3" key="1">
    <citation type="submission" date="2024-01" db="EMBL/GenBank/DDBJ databases">
        <title>Genome assemblies of Stephania.</title>
        <authorList>
            <person name="Yang L."/>
        </authorList>
    </citation>
    <scope>NUCLEOTIDE SEQUENCE [LARGE SCALE GENOMIC DNA]</scope>
    <source>
        <strain evidence="2">YNDBR</strain>
        <tissue evidence="2">Leaf</tissue>
    </source>
</reference>
<proteinExistence type="predicted"/>
<feature type="compositionally biased region" description="Basic residues" evidence="1">
    <location>
        <begin position="1"/>
        <end position="13"/>
    </location>
</feature>
<gene>
    <name evidence="2" type="ORF">Syun_003999</name>
</gene>
<evidence type="ECO:0000256" key="1">
    <source>
        <dbReference type="SAM" id="MobiDB-lite"/>
    </source>
</evidence>
<evidence type="ECO:0000313" key="3">
    <source>
        <dbReference type="Proteomes" id="UP001420932"/>
    </source>
</evidence>
<evidence type="ECO:0000313" key="2">
    <source>
        <dbReference type="EMBL" id="KAK9163097.1"/>
    </source>
</evidence>
<accession>A0AAP0L3Q1</accession>
<organism evidence="2 3">
    <name type="scientific">Stephania yunnanensis</name>
    <dbReference type="NCBI Taxonomy" id="152371"/>
    <lineage>
        <taxon>Eukaryota</taxon>
        <taxon>Viridiplantae</taxon>
        <taxon>Streptophyta</taxon>
        <taxon>Embryophyta</taxon>
        <taxon>Tracheophyta</taxon>
        <taxon>Spermatophyta</taxon>
        <taxon>Magnoliopsida</taxon>
        <taxon>Ranunculales</taxon>
        <taxon>Menispermaceae</taxon>
        <taxon>Menispermoideae</taxon>
        <taxon>Cissampelideae</taxon>
        <taxon>Stephania</taxon>
    </lineage>
</organism>
<comment type="caution">
    <text evidence="2">The sequence shown here is derived from an EMBL/GenBank/DDBJ whole genome shotgun (WGS) entry which is preliminary data.</text>
</comment>
<feature type="compositionally biased region" description="Polar residues" evidence="1">
    <location>
        <begin position="22"/>
        <end position="32"/>
    </location>
</feature>